<dbReference type="EMBL" id="CP000230">
    <property type="protein sequence ID" value="ABC22729.1"/>
    <property type="molecule type" value="Genomic_DNA"/>
</dbReference>
<dbReference type="eggNOG" id="COG0175">
    <property type="taxonomic scope" value="Bacteria"/>
</dbReference>
<feature type="binding site" evidence="4">
    <location>
        <position position="120"/>
    </location>
    <ligand>
        <name>[4Fe-4S] cluster</name>
        <dbReference type="ChEBI" id="CHEBI:49883"/>
    </ligand>
</feature>
<dbReference type="PANTHER" id="PTHR46509">
    <property type="entry name" value="PHOSPHOADENOSINE PHOSPHOSULFATE REDUCTASE"/>
    <property type="match status" value="1"/>
</dbReference>
<evidence type="ECO:0000256" key="3">
    <source>
        <dbReference type="ARBA" id="ARBA00024327"/>
    </source>
</evidence>
<dbReference type="Pfam" id="PF01507">
    <property type="entry name" value="PAPS_reduct"/>
    <property type="match status" value="1"/>
</dbReference>
<dbReference type="KEGG" id="rru:Rru_A1929"/>
<dbReference type="GO" id="GO:0004604">
    <property type="term" value="F:phosphoadenylyl-sulfate reductase (thioredoxin) activity"/>
    <property type="evidence" value="ECO:0007669"/>
    <property type="project" value="UniProtKB-UniRule"/>
</dbReference>
<protein>
    <recommendedName>
        <fullName evidence="4">Adenosine 5'-phosphosulfate reductase</fullName>
        <shortName evidence="4">APS reductase</shortName>
        <ecNumber evidence="4">1.8.4.10</ecNumber>
    </recommendedName>
    <alternativeName>
        <fullName evidence="4">5'-adenylylsulfate reductase</fullName>
    </alternativeName>
    <alternativeName>
        <fullName evidence="4">Thioredoxin-dependent 5'-adenylylsulfate reductase</fullName>
    </alternativeName>
</protein>
<evidence type="ECO:0000256" key="1">
    <source>
        <dbReference type="ARBA" id="ARBA00009732"/>
    </source>
</evidence>
<evidence type="ECO:0000259" key="5">
    <source>
        <dbReference type="Pfam" id="PF01507"/>
    </source>
</evidence>
<dbReference type="HAMAP" id="MF_00063">
    <property type="entry name" value="CysH"/>
    <property type="match status" value="1"/>
</dbReference>
<dbReference type="InterPro" id="IPR014729">
    <property type="entry name" value="Rossmann-like_a/b/a_fold"/>
</dbReference>
<dbReference type="InterPro" id="IPR002500">
    <property type="entry name" value="PAPS_reduct_dom"/>
</dbReference>
<dbReference type="STRING" id="269796.Rru_A1929"/>
<dbReference type="NCBIfam" id="NF002537">
    <property type="entry name" value="PRK02090.1"/>
    <property type="match status" value="1"/>
</dbReference>
<gene>
    <name evidence="4" type="primary">cysH</name>
    <name evidence="6" type="ordered locus">Rru_A1929</name>
</gene>
<keyword evidence="4" id="KW-0408">Iron</keyword>
<evidence type="ECO:0000313" key="7">
    <source>
        <dbReference type="Proteomes" id="UP000001929"/>
    </source>
</evidence>
<dbReference type="Proteomes" id="UP000001929">
    <property type="component" value="Chromosome"/>
</dbReference>
<dbReference type="SUPFAM" id="SSF52402">
    <property type="entry name" value="Adenine nucleotide alpha hydrolases-like"/>
    <property type="match status" value="1"/>
</dbReference>
<comment type="function">
    <text evidence="4">Catalyzes the formation of sulfite from adenosine 5'-phosphosulfate (APS) using thioredoxin as an electron donor.</text>
</comment>
<evidence type="ECO:0000313" key="6">
    <source>
        <dbReference type="EMBL" id="ABC22729.1"/>
    </source>
</evidence>
<feature type="active site" description="Nucleophile; cysteine thiosulfonate intermediate" evidence="4">
    <location>
        <position position="226"/>
    </location>
</feature>
<keyword evidence="4" id="KW-0479">Metal-binding</keyword>
<organism evidence="6 7">
    <name type="scientific">Rhodospirillum rubrum (strain ATCC 11170 / ATH 1.1.1 / DSM 467 / LMG 4362 / NCIMB 8255 / S1)</name>
    <dbReference type="NCBI Taxonomy" id="269796"/>
    <lineage>
        <taxon>Bacteria</taxon>
        <taxon>Pseudomonadati</taxon>
        <taxon>Pseudomonadota</taxon>
        <taxon>Alphaproteobacteria</taxon>
        <taxon>Rhodospirillales</taxon>
        <taxon>Rhodospirillaceae</taxon>
        <taxon>Rhodospirillum</taxon>
    </lineage>
</organism>
<feature type="binding site" evidence="4">
    <location>
        <position position="119"/>
    </location>
    <ligand>
        <name>[4Fe-4S] cluster</name>
        <dbReference type="ChEBI" id="CHEBI:49883"/>
    </ligand>
</feature>
<accession>Q2RT16</accession>
<comment type="pathway">
    <text evidence="3 4">Sulfur metabolism; hydrogen sulfide biosynthesis; sulfite from sulfate.</text>
</comment>
<comment type="subcellular location">
    <subcellularLocation>
        <location evidence="4">Cytoplasm</location>
    </subcellularLocation>
</comment>
<sequence>MTAEVDVSPAIEDLLGRHGDSAAEAILEDVLKRAFVRRTALVSSFGTEAAALLHMVAAIEPATPVLFVDTGRLFGETLRYRDRLVERLGLTDVRSLKPEPRIAAEDQDLMLFSRDADRCCYLRKVLPLRKALEGFDCWINGRKGHHGGGRAQMPVAEADGFLVKITPLARWGADDVDAYYETHDLPRHPLWEDGFPSVGCLPCTVRASAEDGFRAGRWAGAQKTECGIHLPVAEVLRRAGGC</sequence>
<keyword evidence="7" id="KW-1185">Reference proteome</keyword>
<dbReference type="InterPro" id="IPR004511">
    <property type="entry name" value="PAPS/APS_Rdtase"/>
</dbReference>
<dbReference type="RefSeq" id="WP_011389682.1">
    <property type="nucleotide sequence ID" value="NC_007643.1"/>
</dbReference>
<dbReference type="HOGENOM" id="CLU_044089_2_1_5"/>
<evidence type="ECO:0000256" key="2">
    <source>
        <dbReference type="ARBA" id="ARBA00023002"/>
    </source>
</evidence>
<dbReference type="GO" id="GO:0019379">
    <property type="term" value="P:sulfate assimilation, phosphoadenylyl sulfate reduction by phosphoadenylyl-sulfate reductase (thioredoxin)"/>
    <property type="evidence" value="ECO:0007669"/>
    <property type="project" value="UniProtKB-UniRule"/>
</dbReference>
<dbReference type="PATRIC" id="fig|269796.9.peg.2012"/>
<keyword evidence="4" id="KW-0963">Cytoplasm</keyword>
<dbReference type="Gene3D" id="3.40.50.620">
    <property type="entry name" value="HUPs"/>
    <property type="match status" value="1"/>
</dbReference>
<dbReference type="GO" id="GO:0070814">
    <property type="term" value="P:hydrogen sulfide biosynthetic process"/>
    <property type="evidence" value="ECO:0007669"/>
    <property type="project" value="UniProtKB-UniRule"/>
</dbReference>
<comment type="cofactor">
    <cofactor evidence="4">
        <name>[4Fe-4S] cluster</name>
        <dbReference type="ChEBI" id="CHEBI:49883"/>
    </cofactor>
    <text evidence="4">Binds 1 [4Fe-4S] cluster per subunit.</text>
</comment>
<keyword evidence="2 4" id="KW-0560">Oxidoreductase</keyword>
<dbReference type="GO" id="GO:0005737">
    <property type="term" value="C:cytoplasm"/>
    <property type="evidence" value="ECO:0007669"/>
    <property type="project" value="UniProtKB-SubCell"/>
</dbReference>
<feature type="binding site" evidence="4">
    <location>
        <position position="200"/>
    </location>
    <ligand>
        <name>[4Fe-4S] cluster</name>
        <dbReference type="ChEBI" id="CHEBI:49883"/>
    </ligand>
</feature>
<comment type="catalytic activity">
    <reaction evidence="4">
        <text>[thioredoxin]-disulfide + sulfite + AMP + 2 H(+) = adenosine 5'-phosphosulfate + [thioredoxin]-dithiol</text>
        <dbReference type="Rhea" id="RHEA:21976"/>
        <dbReference type="Rhea" id="RHEA-COMP:10698"/>
        <dbReference type="Rhea" id="RHEA-COMP:10700"/>
        <dbReference type="ChEBI" id="CHEBI:15378"/>
        <dbReference type="ChEBI" id="CHEBI:17359"/>
        <dbReference type="ChEBI" id="CHEBI:29950"/>
        <dbReference type="ChEBI" id="CHEBI:50058"/>
        <dbReference type="ChEBI" id="CHEBI:58243"/>
        <dbReference type="ChEBI" id="CHEBI:456215"/>
        <dbReference type="EC" id="1.8.4.10"/>
    </reaction>
</comment>
<dbReference type="GO" id="GO:0051539">
    <property type="term" value="F:4 iron, 4 sulfur cluster binding"/>
    <property type="evidence" value="ECO:0007669"/>
    <property type="project" value="UniProtKB-UniRule"/>
</dbReference>
<evidence type="ECO:0000256" key="4">
    <source>
        <dbReference type="HAMAP-Rule" id="MF_00063"/>
    </source>
</evidence>
<feature type="domain" description="Phosphoadenosine phosphosulphate reductase" evidence="5">
    <location>
        <begin position="40"/>
        <end position="205"/>
    </location>
</feature>
<name>Q2RT16_RHORT</name>
<dbReference type="EnsemblBacteria" id="ABC22729">
    <property type="protein sequence ID" value="ABC22729"/>
    <property type="gene ID" value="Rru_A1929"/>
</dbReference>
<dbReference type="PIRSF" id="PIRSF000857">
    <property type="entry name" value="PAPS_reductase"/>
    <property type="match status" value="1"/>
</dbReference>
<keyword evidence="4" id="KW-0411">Iron-sulfur</keyword>
<feature type="binding site" evidence="4">
    <location>
        <position position="203"/>
    </location>
    <ligand>
        <name>[4Fe-4S] cluster</name>
        <dbReference type="ChEBI" id="CHEBI:49883"/>
    </ligand>
</feature>
<reference evidence="6 7" key="1">
    <citation type="journal article" date="2011" name="Stand. Genomic Sci.">
        <title>Complete genome sequence of Rhodospirillum rubrum type strain (S1).</title>
        <authorList>
            <person name="Munk A.C."/>
            <person name="Copeland A."/>
            <person name="Lucas S."/>
            <person name="Lapidus A."/>
            <person name="Del Rio T.G."/>
            <person name="Barry K."/>
            <person name="Detter J.C."/>
            <person name="Hammon N."/>
            <person name="Israni S."/>
            <person name="Pitluck S."/>
            <person name="Brettin T."/>
            <person name="Bruce D."/>
            <person name="Han C."/>
            <person name="Tapia R."/>
            <person name="Gilna P."/>
            <person name="Schmutz J."/>
            <person name="Larimer F."/>
            <person name="Land M."/>
            <person name="Kyrpides N.C."/>
            <person name="Mavromatis K."/>
            <person name="Richardson P."/>
            <person name="Rohde M."/>
            <person name="Goker M."/>
            <person name="Klenk H.P."/>
            <person name="Zhang Y."/>
            <person name="Roberts G.P."/>
            <person name="Reslewic S."/>
            <person name="Schwartz D.C."/>
        </authorList>
    </citation>
    <scope>NUCLEOTIDE SEQUENCE [LARGE SCALE GENOMIC DNA]</scope>
    <source>
        <strain evidence="7">ATCC 11170 / ATH 1.1.1 / DSM 467 / LMG 4362 / NCIMB 8255 / S1</strain>
    </source>
</reference>
<dbReference type="PhylomeDB" id="Q2RT16"/>
<proteinExistence type="inferred from homology"/>
<comment type="similarity">
    <text evidence="1 4">Belongs to the PAPS reductase family. CysH subfamily.</text>
</comment>
<dbReference type="GO" id="GO:0043866">
    <property type="term" value="F:adenylyl-sulfate reductase (thioredoxin) activity"/>
    <property type="evidence" value="ECO:0007669"/>
    <property type="project" value="UniProtKB-EC"/>
</dbReference>
<dbReference type="EC" id="1.8.4.10" evidence="4"/>
<dbReference type="AlphaFoldDB" id="Q2RT16"/>
<dbReference type="PANTHER" id="PTHR46509:SF1">
    <property type="entry name" value="PHOSPHOADENOSINE PHOSPHOSULFATE REDUCTASE"/>
    <property type="match status" value="1"/>
</dbReference>
<dbReference type="GO" id="GO:0046872">
    <property type="term" value="F:metal ion binding"/>
    <property type="evidence" value="ECO:0007669"/>
    <property type="project" value="UniProtKB-KW"/>
</dbReference>